<proteinExistence type="predicted"/>
<comment type="caution">
    <text evidence="1">The sequence shown here is derived from an EMBL/GenBank/DDBJ whole genome shotgun (WGS) entry which is preliminary data.</text>
</comment>
<protein>
    <submittedName>
        <fullName evidence="1">Uncharacterized protein</fullName>
    </submittedName>
</protein>
<dbReference type="Proteomes" id="UP001331515">
    <property type="component" value="Unassembled WGS sequence"/>
</dbReference>
<evidence type="ECO:0000313" key="2">
    <source>
        <dbReference type="Proteomes" id="UP001331515"/>
    </source>
</evidence>
<gene>
    <name evidence="1" type="ORF">CgunFtcFv8_021012</name>
</gene>
<reference evidence="1 2" key="1">
    <citation type="journal article" date="2023" name="Mol. Biol. Evol.">
        <title>Genomics of Secondarily Temperate Adaptation in the Only Non-Antarctic Icefish.</title>
        <authorList>
            <person name="Rivera-Colon A.G."/>
            <person name="Rayamajhi N."/>
            <person name="Minhas B.F."/>
            <person name="Madrigal G."/>
            <person name="Bilyk K.T."/>
            <person name="Yoon V."/>
            <person name="Hune M."/>
            <person name="Gregory S."/>
            <person name="Cheng C.H.C."/>
            <person name="Catchen J.M."/>
        </authorList>
    </citation>
    <scope>NUCLEOTIDE SEQUENCE [LARGE SCALE GENOMIC DNA]</scope>
    <source>
        <tissue evidence="1">White muscle</tissue>
    </source>
</reference>
<keyword evidence="2" id="KW-1185">Reference proteome</keyword>
<accession>A0AAN8EI63</accession>
<evidence type="ECO:0000313" key="1">
    <source>
        <dbReference type="EMBL" id="KAK5935670.1"/>
    </source>
</evidence>
<sequence length="68" mass="7037">MVNERGGKSVAENWLTSCMGSSGAAEGAGSLGEAEEGGLEFHGCRKAGEYPMWLGGRALVLILSFCLS</sequence>
<dbReference type="AlphaFoldDB" id="A0AAN8EI63"/>
<name>A0AAN8EI63_CHAGU</name>
<dbReference type="EMBL" id="JAURVH010001513">
    <property type="protein sequence ID" value="KAK5935670.1"/>
    <property type="molecule type" value="Genomic_DNA"/>
</dbReference>
<organism evidence="1 2">
    <name type="scientific">Champsocephalus gunnari</name>
    <name type="common">Mackerel icefish</name>
    <dbReference type="NCBI Taxonomy" id="52237"/>
    <lineage>
        <taxon>Eukaryota</taxon>
        <taxon>Metazoa</taxon>
        <taxon>Chordata</taxon>
        <taxon>Craniata</taxon>
        <taxon>Vertebrata</taxon>
        <taxon>Euteleostomi</taxon>
        <taxon>Actinopterygii</taxon>
        <taxon>Neopterygii</taxon>
        <taxon>Teleostei</taxon>
        <taxon>Neoteleostei</taxon>
        <taxon>Acanthomorphata</taxon>
        <taxon>Eupercaria</taxon>
        <taxon>Perciformes</taxon>
        <taxon>Notothenioidei</taxon>
        <taxon>Channichthyidae</taxon>
        <taxon>Champsocephalus</taxon>
    </lineage>
</organism>